<evidence type="ECO:0000313" key="6">
    <source>
        <dbReference type="Proteomes" id="UP000323000"/>
    </source>
</evidence>
<evidence type="ECO:0000313" key="5">
    <source>
        <dbReference type="EMBL" id="TXG68251.1"/>
    </source>
</evidence>
<dbReference type="Proteomes" id="UP000323000">
    <property type="component" value="Chromosome 2"/>
</dbReference>
<dbReference type="PANTHER" id="PTHR23155:SF955">
    <property type="entry name" value="AAA+ ATPASE DOMAIN-CONTAINING PROTEIN"/>
    <property type="match status" value="1"/>
</dbReference>
<dbReference type="InterPro" id="IPR036388">
    <property type="entry name" value="WH-like_DNA-bd_sf"/>
</dbReference>
<evidence type="ECO:0000256" key="2">
    <source>
        <dbReference type="ARBA" id="ARBA00022821"/>
    </source>
</evidence>
<name>A0A5C7IGI3_9ROSI</name>
<dbReference type="InterPro" id="IPR058922">
    <property type="entry name" value="WHD_DRP"/>
</dbReference>
<dbReference type="Gene3D" id="3.80.10.10">
    <property type="entry name" value="Ribonuclease Inhibitor"/>
    <property type="match status" value="1"/>
</dbReference>
<dbReference type="GO" id="GO:0098542">
    <property type="term" value="P:defense response to other organism"/>
    <property type="evidence" value="ECO:0007669"/>
    <property type="project" value="TreeGrafter"/>
</dbReference>
<dbReference type="OrthoDB" id="1751227at2759"/>
<dbReference type="InterPro" id="IPR044974">
    <property type="entry name" value="Disease_R_plants"/>
</dbReference>
<gene>
    <name evidence="5" type="ORF">EZV62_003186</name>
</gene>
<dbReference type="Pfam" id="PF23559">
    <property type="entry name" value="WHD_DRP"/>
    <property type="match status" value="1"/>
</dbReference>
<dbReference type="InterPro" id="IPR055414">
    <property type="entry name" value="LRR_R13L4/SHOC2-like"/>
</dbReference>
<accession>A0A5C7IGI3</accession>
<dbReference type="InterPro" id="IPR032675">
    <property type="entry name" value="LRR_dom_sf"/>
</dbReference>
<dbReference type="Gene3D" id="1.10.10.10">
    <property type="entry name" value="Winged helix-like DNA-binding domain superfamily/Winged helix DNA-binding domain"/>
    <property type="match status" value="1"/>
</dbReference>
<evidence type="ECO:0000256" key="1">
    <source>
        <dbReference type="ARBA" id="ARBA00022737"/>
    </source>
</evidence>
<sequence length="467" mass="53530">MDATILVPLLIEKLLDLVLDEALSSINPVFDKKVQTALNNLHSLKRYLQYAEDHEASYCHSSMNDQSIALLLKAVYSADDATDNLIMRRELLKMRLKTFNNPNPSISSLRFLSSQFLFIQEVKKFKNEFRRLSSCDHHLVKIVKEKDVTSCVEYVAKDNTRIVIVHANNAKGDILPLIYQDLPSEIKPCFLYMGIFPKGFEIPVRRLIHLWSAEGFLTPPDPELIDPEDLAEMCFEQLIIRNMVQVRWKLDGHPKTCRMPSFLYDFFTLKAEAAGFFNHQLHKSSHTSTKQSKVSVRRLAAYFGVKNVLCSSLFYYVQGLCSYVAFNTRMRGTAARDTGMFLRKIVSIRGFGLLNVLDLEGVYKPMLCDDVVGKLLQLSYLGLRSTFIDNLPYAVCVLLRLETLDVRHTKIREICIWEAKKLRHLYLNQNCSCYLFSEKDLFANLHTVWGLHVDAASVRKVASPEQG</sequence>
<evidence type="ECO:0000259" key="3">
    <source>
        <dbReference type="Pfam" id="PF23559"/>
    </source>
</evidence>
<evidence type="ECO:0000259" key="4">
    <source>
        <dbReference type="Pfam" id="PF23598"/>
    </source>
</evidence>
<feature type="domain" description="Disease resistance R13L4/SHOC-2-like LRR" evidence="4">
    <location>
        <begin position="345"/>
        <end position="432"/>
    </location>
</feature>
<protein>
    <recommendedName>
        <fullName evidence="7">Rx N-terminal domain-containing protein</fullName>
    </recommendedName>
</protein>
<dbReference type="SUPFAM" id="SSF52058">
    <property type="entry name" value="L domain-like"/>
    <property type="match status" value="1"/>
</dbReference>
<comment type="caution">
    <text evidence="5">The sequence shown here is derived from an EMBL/GenBank/DDBJ whole genome shotgun (WGS) entry which is preliminary data.</text>
</comment>
<dbReference type="EMBL" id="VAHF01000002">
    <property type="protein sequence ID" value="TXG68251.1"/>
    <property type="molecule type" value="Genomic_DNA"/>
</dbReference>
<proteinExistence type="predicted"/>
<keyword evidence="1" id="KW-0677">Repeat</keyword>
<reference evidence="6" key="1">
    <citation type="journal article" date="2019" name="Gigascience">
        <title>De novo genome assembly of the endangered Acer yangbiense, a plant species with extremely small populations endemic to Yunnan Province, China.</title>
        <authorList>
            <person name="Yang J."/>
            <person name="Wariss H.M."/>
            <person name="Tao L."/>
            <person name="Zhang R."/>
            <person name="Yun Q."/>
            <person name="Hollingsworth P."/>
            <person name="Dao Z."/>
            <person name="Luo G."/>
            <person name="Guo H."/>
            <person name="Ma Y."/>
            <person name="Sun W."/>
        </authorList>
    </citation>
    <scope>NUCLEOTIDE SEQUENCE [LARGE SCALE GENOMIC DNA]</scope>
    <source>
        <strain evidence="6">cv. Malutang</strain>
    </source>
</reference>
<feature type="domain" description="Disease resistance protein winged helix" evidence="3">
    <location>
        <begin position="195"/>
        <end position="266"/>
    </location>
</feature>
<organism evidence="5 6">
    <name type="scientific">Acer yangbiense</name>
    <dbReference type="NCBI Taxonomy" id="1000413"/>
    <lineage>
        <taxon>Eukaryota</taxon>
        <taxon>Viridiplantae</taxon>
        <taxon>Streptophyta</taxon>
        <taxon>Embryophyta</taxon>
        <taxon>Tracheophyta</taxon>
        <taxon>Spermatophyta</taxon>
        <taxon>Magnoliopsida</taxon>
        <taxon>eudicotyledons</taxon>
        <taxon>Gunneridae</taxon>
        <taxon>Pentapetalae</taxon>
        <taxon>rosids</taxon>
        <taxon>malvids</taxon>
        <taxon>Sapindales</taxon>
        <taxon>Sapindaceae</taxon>
        <taxon>Hippocastanoideae</taxon>
        <taxon>Acereae</taxon>
        <taxon>Acer</taxon>
    </lineage>
</organism>
<dbReference type="AlphaFoldDB" id="A0A5C7IGI3"/>
<dbReference type="Pfam" id="PF23598">
    <property type="entry name" value="LRR_14"/>
    <property type="match status" value="1"/>
</dbReference>
<dbReference type="PANTHER" id="PTHR23155">
    <property type="entry name" value="DISEASE RESISTANCE PROTEIN RP"/>
    <property type="match status" value="1"/>
</dbReference>
<keyword evidence="6" id="KW-1185">Reference proteome</keyword>
<keyword evidence="2" id="KW-0611">Plant defense</keyword>
<evidence type="ECO:0008006" key="7">
    <source>
        <dbReference type="Google" id="ProtNLM"/>
    </source>
</evidence>